<reference evidence="1 2" key="1">
    <citation type="journal article" date="2024" name="Proc. Natl. Acad. Sci. U.S.A.">
        <title>The genetic regulatory architecture and epigenomic basis for age-related changes in rattlesnake venom.</title>
        <authorList>
            <person name="Hogan M.P."/>
            <person name="Holding M.L."/>
            <person name="Nystrom G.S."/>
            <person name="Colston T.J."/>
            <person name="Bartlett D.A."/>
            <person name="Mason A.J."/>
            <person name="Ellsworth S.A."/>
            <person name="Rautsaw R.M."/>
            <person name="Lawrence K.C."/>
            <person name="Strickland J.L."/>
            <person name="He B."/>
            <person name="Fraser P."/>
            <person name="Margres M.J."/>
            <person name="Gilbert D.M."/>
            <person name="Gibbs H.L."/>
            <person name="Parkinson C.L."/>
            <person name="Rokyta D.R."/>
        </authorList>
    </citation>
    <scope>NUCLEOTIDE SEQUENCE [LARGE SCALE GENOMIC DNA]</scope>
    <source>
        <strain evidence="1">DRR0105</strain>
    </source>
</reference>
<protein>
    <submittedName>
        <fullName evidence="1">Uncharacterized protein</fullName>
    </submittedName>
</protein>
<comment type="caution">
    <text evidence="1">The sequence shown here is derived from an EMBL/GenBank/DDBJ whole genome shotgun (WGS) entry which is preliminary data.</text>
</comment>
<organism evidence="1 2">
    <name type="scientific">Crotalus adamanteus</name>
    <name type="common">Eastern diamondback rattlesnake</name>
    <dbReference type="NCBI Taxonomy" id="8729"/>
    <lineage>
        <taxon>Eukaryota</taxon>
        <taxon>Metazoa</taxon>
        <taxon>Chordata</taxon>
        <taxon>Craniata</taxon>
        <taxon>Vertebrata</taxon>
        <taxon>Euteleostomi</taxon>
        <taxon>Lepidosauria</taxon>
        <taxon>Squamata</taxon>
        <taxon>Bifurcata</taxon>
        <taxon>Unidentata</taxon>
        <taxon>Episquamata</taxon>
        <taxon>Toxicofera</taxon>
        <taxon>Serpentes</taxon>
        <taxon>Colubroidea</taxon>
        <taxon>Viperidae</taxon>
        <taxon>Crotalinae</taxon>
        <taxon>Crotalus</taxon>
    </lineage>
</organism>
<dbReference type="AlphaFoldDB" id="A0AAW1B1R6"/>
<dbReference type="Proteomes" id="UP001474421">
    <property type="component" value="Unassembled WGS sequence"/>
</dbReference>
<evidence type="ECO:0000313" key="1">
    <source>
        <dbReference type="EMBL" id="KAK9395711.1"/>
    </source>
</evidence>
<dbReference type="EMBL" id="JAOTOJ010000009">
    <property type="protein sequence ID" value="KAK9395711.1"/>
    <property type="molecule type" value="Genomic_DNA"/>
</dbReference>
<name>A0AAW1B1R6_CROAD</name>
<sequence>MIVQSCGVPPGYLLVQDNCEPPPLKATFNGGPEKLACFLNQVWIYLGRHRVVFPDEVTCVNAIVANLEGEAAERMVALPDEGAPELGIIDDFLEGLQTRFWDPTQAESDICSIRQGNRPMAEYI</sequence>
<accession>A0AAW1B1R6</accession>
<evidence type="ECO:0000313" key="2">
    <source>
        <dbReference type="Proteomes" id="UP001474421"/>
    </source>
</evidence>
<keyword evidence="2" id="KW-1185">Reference proteome</keyword>
<gene>
    <name evidence="1" type="ORF">NXF25_019072</name>
</gene>
<proteinExistence type="predicted"/>